<keyword evidence="2" id="KW-1185">Reference proteome</keyword>
<dbReference type="Proteomes" id="UP000013126">
    <property type="component" value="Unassembled WGS sequence"/>
</dbReference>
<organism evidence="1 2">
    <name type="scientific">Enterocloster bolteae 90A9</name>
    <dbReference type="NCBI Taxonomy" id="997894"/>
    <lineage>
        <taxon>Bacteria</taxon>
        <taxon>Bacillati</taxon>
        <taxon>Bacillota</taxon>
        <taxon>Clostridia</taxon>
        <taxon>Lachnospirales</taxon>
        <taxon>Lachnospiraceae</taxon>
        <taxon>Enterocloster</taxon>
    </lineage>
</organism>
<comment type="caution">
    <text evidence="1">The sequence shown here is derived from an EMBL/GenBank/DDBJ whole genome shotgun (WGS) entry which is preliminary data.</text>
</comment>
<evidence type="ECO:0000313" key="2">
    <source>
        <dbReference type="Proteomes" id="UP000013126"/>
    </source>
</evidence>
<evidence type="ECO:0000313" key="1">
    <source>
        <dbReference type="EMBL" id="ENZ50829.1"/>
    </source>
</evidence>
<accession>R0C115</accession>
<dbReference type="PATRIC" id="fig|997894.4.peg.2454"/>
<dbReference type="GeneID" id="23113413"/>
<dbReference type="AlphaFoldDB" id="R0C115"/>
<protein>
    <recommendedName>
        <fullName evidence="3">IrrE N-terminal-like domain-containing protein</fullName>
    </recommendedName>
</protein>
<name>R0C115_9FIRM</name>
<dbReference type="HOGENOM" id="CLU_2116689_0_0_9"/>
<sequence length="114" mass="13011">MAIINNPFDMVEEAFKNLYPNKSYRAYIDTDVKDDKGEPVFGATLFPEDGSEPTVFISADLILLDSVEILAHELAHVAVGVDVGHGKIWEYEFEKIFKEYNRIGIERFGEPQRE</sequence>
<evidence type="ECO:0008006" key="3">
    <source>
        <dbReference type="Google" id="ProtNLM"/>
    </source>
</evidence>
<dbReference type="EMBL" id="AGYH01000005">
    <property type="protein sequence ID" value="ENZ50829.1"/>
    <property type="molecule type" value="Genomic_DNA"/>
</dbReference>
<dbReference type="RefSeq" id="WP_002575556.1">
    <property type="nucleotide sequence ID" value="NZ_KB851182.1"/>
</dbReference>
<gene>
    <name evidence="1" type="ORF">HMPREF1085_02314</name>
</gene>
<proteinExistence type="predicted"/>
<reference evidence="1 2" key="1">
    <citation type="submission" date="2013-01" db="EMBL/GenBank/DDBJ databases">
        <title>The Genome Sequence of Clostridium bolteae 90A9.</title>
        <authorList>
            <consortium name="The Broad Institute Genome Sequencing Platform"/>
            <person name="Earl A."/>
            <person name="Ward D."/>
            <person name="Feldgarden M."/>
            <person name="Gevers D."/>
            <person name="Courvalin P."/>
            <person name="Lambert T."/>
            <person name="Walker B."/>
            <person name="Young S.K."/>
            <person name="Zeng Q."/>
            <person name="Gargeya S."/>
            <person name="Fitzgerald M."/>
            <person name="Haas B."/>
            <person name="Abouelleil A."/>
            <person name="Alvarado L."/>
            <person name="Arachchi H.M."/>
            <person name="Berlin A.M."/>
            <person name="Chapman S.B."/>
            <person name="Dewar J."/>
            <person name="Goldberg J."/>
            <person name="Griggs A."/>
            <person name="Gujja S."/>
            <person name="Hansen M."/>
            <person name="Howarth C."/>
            <person name="Imamovic A."/>
            <person name="Larimer J."/>
            <person name="McCowan C."/>
            <person name="Murphy C."/>
            <person name="Neiman D."/>
            <person name="Pearson M."/>
            <person name="Priest M."/>
            <person name="Roberts A."/>
            <person name="Saif S."/>
            <person name="Shea T."/>
            <person name="Sisk P."/>
            <person name="Sykes S."/>
            <person name="Wortman J."/>
            <person name="Nusbaum C."/>
            <person name="Birren B."/>
        </authorList>
    </citation>
    <scope>NUCLEOTIDE SEQUENCE [LARGE SCALE GENOMIC DNA]</scope>
    <source>
        <strain evidence="1 2">90A9</strain>
    </source>
</reference>